<dbReference type="Pfam" id="PF06869">
    <property type="entry name" value="DUF1258"/>
    <property type="match status" value="1"/>
</dbReference>
<comment type="caution">
    <text evidence="2">The sequence shown here is derived from an EMBL/GenBank/DDBJ whole genome shotgun (WGS) entry which is preliminary data.</text>
</comment>
<sequence length="889" mass="102770">MFQSKAMSESTKKSARPKRYNKKLKLTSPEHVGPDTQVEEALIVSDDVFKEDLEPLEHESDKNLESIIKSSKDTYSCKVDIETLLNDILLNHDNDNNDFIEDCDEDYYDCFDNEEEIEQETTNSPNGDHNEQDDFSTKVTDNEPIYYGHSMPIRVSMLLILVFCVTHSVSGSQLEDLLTLIGVHCMESHPGLKSLFHYKTYFANLHSPLKKHFYCTYCLTCVDEDMEICPNKKCLKDITEKNMKSYFIEVPIEDQLKSFFKRESFVTAIKGRFHKHKENSSNIEDICDGKLYKNLSKSGGPLSHPHWYNLSFTLNTDGIPIFKSSKYSIWPVYLMVNELPFKMRKKSENMLFCGLWYSDTKPFMSTFSKPLHKSLKNLESQGIHMQVDDNEVICKCHLLCITADLPAKSLLMNMNQFNGAYCCCYCLEKGETFRTKKGGSVHIFPFNSDSPYGKSREHHNSINDAKEAVRTQSTINGIKGPSFLMCLESFDFVKGVTIDYMHGALLGITKLLINLWFSGTYSKEDFSLACNGGIIDKRLLNIKPPAYISRVPRTITNHFKYWKASELRSWLFFYSLPTLHDIMPETYFLHYCAFVQGLFLLCQSSISPLDLQQSERLLIYFVMTFKDLYGERYQTLNLHSLLHLTECVRNNGPLWSYSCFTFENENGNLTKYFHGTQHIDTQILSSVNIVQMLPSLIKDVPEEFRHVLQKLYTQRFPKAVEFHVQFLGKSFEKALSTKEEDDLFSILSQERPNMRFYSRMLFRGEMYHSRDYGRVTKRNTYTVKYFCPIRKVMSYGQIRFFGAHDGIQKKNFAFIKCLSLLSANGSLLKLKDMQGNRLGIDVSHIHVCEQTECSQIVEIENLMCVCVDIILPNSNRHFVAEAPNKCETD</sequence>
<feature type="region of interest" description="Disordered" evidence="1">
    <location>
        <begin position="117"/>
        <end position="136"/>
    </location>
</feature>
<gene>
    <name evidence="2" type="ORF">MEDL_62434</name>
</gene>
<dbReference type="EMBL" id="CAJPWZ010003063">
    <property type="protein sequence ID" value="CAG2250743.1"/>
    <property type="molecule type" value="Genomic_DNA"/>
</dbReference>
<evidence type="ECO:0000313" key="2">
    <source>
        <dbReference type="EMBL" id="CAG2250743.1"/>
    </source>
</evidence>
<dbReference type="AlphaFoldDB" id="A0A8S3V2J6"/>
<dbReference type="OrthoDB" id="6146209at2759"/>
<keyword evidence="3" id="KW-1185">Reference proteome</keyword>
<dbReference type="PANTHER" id="PTHR46579">
    <property type="entry name" value="F5/8 TYPE C DOMAIN-CONTAINING PROTEIN-RELATED"/>
    <property type="match status" value="1"/>
</dbReference>
<evidence type="ECO:0000256" key="1">
    <source>
        <dbReference type="SAM" id="MobiDB-lite"/>
    </source>
</evidence>
<accession>A0A8S3V2J6</accession>
<dbReference type="PANTHER" id="PTHR46579:SF1">
    <property type="entry name" value="F5_8 TYPE C DOMAIN-CONTAINING PROTEIN"/>
    <property type="match status" value="1"/>
</dbReference>
<proteinExistence type="predicted"/>
<evidence type="ECO:0008006" key="4">
    <source>
        <dbReference type="Google" id="ProtNLM"/>
    </source>
</evidence>
<feature type="compositionally biased region" description="Basic residues" evidence="1">
    <location>
        <begin position="13"/>
        <end position="25"/>
    </location>
</feature>
<feature type="region of interest" description="Disordered" evidence="1">
    <location>
        <begin position="1"/>
        <end position="36"/>
    </location>
</feature>
<name>A0A8S3V2J6_MYTED</name>
<organism evidence="2 3">
    <name type="scientific">Mytilus edulis</name>
    <name type="common">Blue mussel</name>
    <dbReference type="NCBI Taxonomy" id="6550"/>
    <lineage>
        <taxon>Eukaryota</taxon>
        <taxon>Metazoa</taxon>
        <taxon>Spiralia</taxon>
        <taxon>Lophotrochozoa</taxon>
        <taxon>Mollusca</taxon>
        <taxon>Bivalvia</taxon>
        <taxon>Autobranchia</taxon>
        <taxon>Pteriomorphia</taxon>
        <taxon>Mytilida</taxon>
        <taxon>Mytiloidea</taxon>
        <taxon>Mytilidae</taxon>
        <taxon>Mytilinae</taxon>
        <taxon>Mytilus</taxon>
    </lineage>
</organism>
<protein>
    <recommendedName>
        <fullName evidence="4">Transposase domain-containing protein</fullName>
    </recommendedName>
</protein>
<evidence type="ECO:0000313" key="3">
    <source>
        <dbReference type="Proteomes" id="UP000683360"/>
    </source>
</evidence>
<dbReference type="Proteomes" id="UP000683360">
    <property type="component" value="Unassembled WGS sequence"/>
</dbReference>
<reference evidence="2" key="1">
    <citation type="submission" date="2021-03" db="EMBL/GenBank/DDBJ databases">
        <authorList>
            <person name="Bekaert M."/>
        </authorList>
    </citation>
    <scope>NUCLEOTIDE SEQUENCE</scope>
</reference>
<dbReference type="InterPro" id="IPR009667">
    <property type="entry name" value="DUF1258"/>
</dbReference>